<dbReference type="Gene3D" id="3.20.80.10">
    <property type="entry name" value="Regulatory factor, effector binding domain"/>
    <property type="match status" value="1"/>
</dbReference>
<protein>
    <submittedName>
        <fullName evidence="2">DNA gyrase inhibitor</fullName>
    </submittedName>
</protein>
<name>A0A2X4UNS2_9GAMM</name>
<gene>
    <name evidence="2" type="primary">sbmC_1</name>
    <name evidence="2" type="ORF">NCTC12151_02120</name>
</gene>
<evidence type="ECO:0000313" key="2">
    <source>
        <dbReference type="EMBL" id="SQI41516.1"/>
    </source>
</evidence>
<evidence type="ECO:0000313" key="3">
    <source>
        <dbReference type="Proteomes" id="UP000249005"/>
    </source>
</evidence>
<dbReference type="SUPFAM" id="SSF55136">
    <property type="entry name" value="Probable bacterial effector-binding domain"/>
    <property type="match status" value="1"/>
</dbReference>
<dbReference type="RefSeq" id="WP_111740612.1">
    <property type="nucleotide sequence ID" value="NZ_LR698987.1"/>
</dbReference>
<organism evidence="2 3">
    <name type="scientific">Leminorella richardii</name>
    <dbReference type="NCBI Taxonomy" id="158841"/>
    <lineage>
        <taxon>Bacteria</taxon>
        <taxon>Pseudomonadati</taxon>
        <taxon>Pseudomonadota</taxon>
        <taxon>Gammaproteobacteria</taxon>
        <taxon>Enterobacterales</taxon>
        <taxon>Budviciaceae</taxon>
        <taxon>Leminorella</taxon>
    </lineage>
</organism>
<dbReference type="InterPro" id="IPR011256">
    <property type="entry name" value="Reg_factor_effector_dom_sf"/>
</dbReference>
<dbReference type="InterPro" id="IPR010499">
    <property type="entry name" value="AraC_E-bd"/>
</dbReference>
<dbReference type="Pfam" id="PF06445">
    <property type="entry name" value="GyrI-like"/>
    <property type="match status" value="1"/>
</dbReference>
<keyword evidence="3" id="KW-1185">Reference proteome</keyword>
<sequence length="158" mass="18212">MNIIIETRDTFTVYGIRHCGPYSEIYKAFDELWRWAQAEGLESRVLCALAVYYDNPTTRTPSLCRSDACLQFDAPLADELMSELIQPIDVLGGCYAKYRHVGPYEALESVYSHFYQTWLPQSDYQRTELPSFETYLNNPRTTAVEALITEVYFPVAPK</sequence>
<dbReference type="AlphaFoldDB" id="A0A2X4UNS2"/>
<dbReference type="InterPro" id="IPR050908">
    <property type="entry name" value="SmbC-like"/>
</dbReference>
<dbReference type="PANTHER" id="PTHR40055:SF1">
    <property type="entry name" value="TRANSCRIPTIONAL REGULATOR YGIV-RELATED"/>
    <property type="match status" value="1"/>
</dbReference>
<dbReference type="KEGG" id="lri:NCTC12151_02120"/>
<evidence type="ECO:0000259" key="1">
    <source>
        <dbReference type="SMART" id="SM00871"/>
    </source>
</evidence>
<dbReference type="Proteomes" id="UP000249005">
    <property type="component" value="Chromosome 1"/>
</dbReference>
<reference evidence="2 3" key="1">
    <citation type="submission" date="2018-06" db="EMBL/GenBank/DDBJ databases">
        <authorList>
            <consortium name="Pathogen Informatics"/>
            <person name="Doyle S."/>
        </authorList>
    </citation>
    <scope>NUCLEOTIDE SEQUENCE [LARGE SCALE GENOMIC DNA]</scope>
    <source>
        <strain evidence="2 3">NCTC12151</strain>
    </source>
</reference>
<accession>A0A2X4UNS2</accession>
<proteinExistence type="predicted"/>
<dbReference type="SMART" id="SM00871">
    <property type="entry name" value="AraC_E_bind"/>
    <property type="match status" value="1"/>
</dbReference>
<dbReference type="PANTHER" id="PTHR40055">
    <property type="entry name" value="TRANSCRIPTIONAL REGULATOR YGIV-RELATED"/>
    <property type="match status" value="1"/>
</dbReference>
<feature type="domain" description="AraC effector-binding" evidence="1">
    <location>
        <begin position="1"/>
        <end position="156"/>
    </location>
</feature>
<dbReference type="OrthoDB" id="282744at2"/>
<dbReference type="InterPro" id="IPR029442">
    <property type="entry name" value="GyrI-like"/>
</dbReference>
<dbReference type="EMBL" id="LS483470">
    <property type="protein sequence ID" value="SQI41516.1"/>
    <property type="molecule type" value="Genomic_DNA"/>
</dbReference>